<dbReference type="InterPro" id="IPR050736">
    <property type="entry name" value="Sensor_HK_Regulatory"/>
</dbReference>
<dbReference type="EMBL" id="QGNY01000008">
    <property type="protein sequence ID" value="PWS30213.1"/>
    <property type="molecule type" value="Genomic_DNA"/>
</dbReference>
<evidence type="ECO:0000256" key="7">
    <source>
        <dbReference type="PROSITE-ProRule" id="PRU00339"/>
    </source>
</evidence>
<dbReference type="InterPro" id="IPR036097">
    <property type="entry name" value="HisK_dim/P_sf"/>
</dbReference>
<dbReference type="PANTHER" id="PTHR43711:SF26">
    <property type="entry name" value="SENSOR HISTIDINE KINASE RCSC"/>
    <property type="match status" value="1"/>
</dbReference>
<dbReference type="Pfam" id="PF02518">
    <property type="entry name" value="HATPase_c"/>
    <property type="match status" value="1"/>
</dbReference>
<dbReference type="InterPro" id="IPR003661">
    <property type="entry name" value="HisK_dim/P_dom"/>
</dbReference>
<keyword evidence="5" id="KW-0418">Kinase</keyword>
<keyword evidence="8" id="KW-0812">Transmembrane</keyword>
<keyword evidence="11" id="KW-1185">Reference proteome</keyword>
<dbReference type="AlphaFoldDB" id="A0A317EW77"/>
<dbReference type="CDD" id="cd00075">
    <property type="entry name" value="HATPase"/>
    <property type="match status" value="1"/>
</dbReference>
<keyword evidence="8" id="KW-1133">Transmembrane helix</keyword>
<evidence type="ECO:0000313" key="11">
    <source>
        <dbReference type="Proteomes" id="UP000245391"/>
    </source>
</evidence>
<evidence type="ECO:0000256" key="1">
    <source>
        <dbReference type="ARBA" id="ARBA00000085"/>
    </source>
</evidence>
<dbReference type="GO" id="GO:0000155">
    <property type="term" value="F:phosphorelay sensor kinase activity"/>
    <property type="evidence" value="ECO:0007669"/>
    <property type="project" value="InterPro"/>
</dbReference>
<name>A0A317EW77_9SPHI</name>
<evidence type="ECO:0000256" key="2">
    <source>
        <dbReference type="ARBA" id="ARBA00012438"/>
    </source>
</evidence>
<dbReference type="SUPFAM" id="SSF48452">
    <property type="entry name" value="TPR-like"/>
    <property type="match status" value="1"/>
</dbReference>
<dbReference type="SMART" id="SM00028">
    <property type="entry name" value="TPR"/>
    <property type="match status" value="2"/>
</dbReference>
<dbReference type="PROSITE" id="PS50005">
    <property type="entry name" value="TPR"/>
    <property type="match status" value="1"/>
</dbReference>
<feature type="domain" description="Histidine kinase" evidence="9">
    <location>
        <begin position="471"/>
        <end position="682"/>
    </location>
</feature>
<keyword evidence="8" id="KW-0472">Membrane</keyword>
<accession>A0A317EW77</accession>
<dbReference type="InterPro" id="IPR019734">
    <property type="entry name" value="TPR_rpt"/>
</dbReference>
<dbReference type="InterPro" id="IPR003594">
    <property type="entry name" value="HATPase_dom"/>
</dbReference>
<evidence type="ECO:0000313" key="10">
    <source>
        <dbReference type="EMBL" id="PWS30213.1"/>
    </source>
</evidence>
<gene>
    <name evidence="10" type="ORF">DF947_19845</name>
</gene>
<dbReference type="EC" id="2.7.13.3" evidence="2"/>
<keyword evidence="3" id="KW-0597">Phosphoprotein</keyword>
<comment type="caution">
    <text evidence="10">The sequence shown here is derived from an EMBL/GenBank/DDBJ whole genome shotgun (WGS) entry which is preliminary data.</text>
</comment>
<feature type="repeat" description="TPR" evidence="7">
    <location>
        <begin position="255"/>
        <end position="288"/>
    </location>
</feature>
<dbReference type="SUPFAM" id="SSF55874">
    <property type="entry name" value="ATPase domain of HSP90 chaperone/DNA topoisomerase II/histidine kinase"/>
    <property type="match status" value="1"/>
</dbReference>
<dbReference type="Proteomes" id="UP000245391">
    <property type="component" value="Unassembled WGS sequence"/>
</dbReference>
<dbReference type="SMART" id="SM00388">
    <property type="entry name" value="HisKA"/>
    <property type="match status" value="1"/>
</dbReference>
<protein>
    <recommendedName>
        <fullName evidence="2">histidine kinase</fullName>
        <ecNumber evidence="2">2.7.13.3</ecNumber>
    </recommendedName>
</protein>
<proteinExistence type="predicted"/>
<dbReference type="PROSITE" id="PS50109">
    <property type="entry name" value="HIS_KIN"/>
    <property type="match status" value="1"/>
</dbReference>
<dbReference type="Gene3D" id="1.10.287.130">
    <property type="match status" value="1"/>
</dbReference>
<reference evidence="11" key="1">
    <citation type="submission" date="2018-05" db="EMBL/GenBank/DDBJ databases">
        <title>Pedobacter paludis sp. nov., isolated from wetland soil.</title>
        <authorList>
            <person name="Zhang Y."/>
        </authorList>
    </citation>
    <scope>NUCLEOTIDE SEQUENCE [LARGE SCALE GENOMIC DNA]</scope>
    <source>
        <strain evidence="11">R-8</strain>
    </source>
</reference>
<dbReference type="InterPro" id="IPR011990">
    <property type="entry name" value="TPR-like_helical_dom_sf"/>
</dbReference>
<sequence length="682" mass="78705">MISIRYICILCSFFIWSCKSSVSRHNDNEILVKKIIDSAIQLGDHNKTEQAFRFVDSSFAKIKNPGIGDEFERLNFFSRAYYHVYLVQDNKAILNKAEIYADSTISLIENSNDIPRYWKQLNKSYIFKGDISLEKKQYSLTYQWFFKAKRLSDKFGTPYDKSEFNARLASLNYAQKRYQTAAKYYVSQYNELQKCDPNIDIFMRTQGALDNAGLSYSNSAAPDSALIYYVKAIAYINSNEPKYPKNKAFMAEAKAVIYKNIGNLYKSSFNYEKALNAYTKSIDLFKKFTNSPEYILSSELELAGLYLKMANYNACNQILNKHESEITKPDGNKLLWYELKIDYLYKTKSLNDVHKYIVEYAKVKADSDKEFRNASSENINQKFYDLQKEYELNLLKKENQLSNLYLIIAIGFTIMALFILYQIWRNWKATKKNNNTLILLNKQVTEQNLHLQNTLTALEQSQEDNKRVMKVVAHDLRSPIGAIVSLAGFMLSDNRLQGEDQHLMELIQNSGSDSLKFVNELLNRESTVNEMERDPVDLNALLHYCVNLLQYKATEKSQKIVLKSIPVTLSLNREKIWRVMSNLITNAVKFSPESSIIDVNVSILKDSVLISVRDSGIGIPDHIKEKIFDINEEAKRTGTKGEKSFGMGLIISKQIIEAHKGKLWFNSIENKETTFFVELPLL</sequence>
<dbReference type="InterPro" id="IPR036890">
    <property type="entry name" value="HATPase_C_sf"/>
</dbReference>
<dbReference type="PRINTS" id="PR00344">
    <property type="entry name" value="BCTRLSENSOR"/>
</dbReference>
<keyword evidence="4" id="KW-0808">Transferase</keyword>
<evidence type="ECO:0000256" key="5">
    <source>
        <dbReference type="ARBA" id="ARBA00022777"/>
    </source>
</evidence>
<evidence type="ECO:0000256" key="6">
    <source>
        <dbReference type="ARBA" id="ARBA00023012"/>
    </source>
</evidence>
<dbReference type="Gene3D" id="3.30.565.10">
    <property type="entry name" value="Histidine kinase-like ATPase, C-terminal domain"/>
    <property type="match status" value="1"/>
</dbReference>
<evidence type="ECO:0000259" key="9">
    <source>
        <dbReference type="PROSITE" id="PS50109"/>
    </source>
</evidence>
<dbReference type="SUPFAM" id="SSF47384">
    <property type="entry name" value="Homodimeric domain of signal transducing histidine kinase"/>
    <property type="match status" value="1"/>
</dbReference>
<dbReference type="PANTHER" id="PTHR43711">
    <property type="entry name" value="TWO-COMPONENT HISTIDINE KINASE"/>
    <property type="match status" value="1"/>
</dbReference>
<dbReference type="Gene3D" id="1.25.40.10">
    <property type="entry name" value="Tetratricopeptide repeat domain"/>
    <property type="match status" value="1"/>
</dbReference>
<dbReference type="CDD" id="cd00082">
    <property type="entry name" value="HisKA"/>
    <property type="match status" value="1"/>
</dbReference>
<evidence type="ECO:0000256" key="3">
    <source>
        <dbReference type="ARBA" id="ARBA00022553"/>
    </source>
</evidence>
<comment type="catalytic activity">
    <reaction evidence="1">
        <text>ATP + protein L-histidine = ADP + protein N-phospho-L-histidine.</text>
        <dbReference type="EC" id="2.7.13.3"/>
    </reaction>
</comment>
<evidence type="ECO:0000256" key="8">
    <source>
        <dbReference type="SAM" id="Phobius"/>
    </source>
</evidence>
<feature type="transmembrane region" description="Helical" evidence="8">
    <location>
        <begin position="404"/>
        <end position="424"/>
    </location>
</feature>
<dbReference type="InterPro" id="IPR005467">
    <property type="entry name" value="His_kinase_dom"/>
</dbReference>
<evidence type="ECO:0000256" key="4">
    <source>
        <dbReference type="ARBA" id="ARBA00022679"/>
    </source>
</evidence>
<dbReference type="InterPro" id="IPR004358">
    <property type="entry name" value="Sig_transdc_His_kin-like_C"/>
</dbReference>
<dbReference type="SMART" id="SM00387">
    <property type="entry name" value="HATPase_c"/>
    <property type="match status" value="1"/>
</dbReference>
<keyword evidence="6" id="KW-0902">Two-component regulatory system</keyword>
<organism evidence="10 11">
    <name type="scientific">Pedobacter paludis</name>
    <dbReference type="NCBI Taxonomy" id="2203212"/>
    <lineage>
        <taxon>Bacteria</taxon>
        <taxon>Pseudomonadati</taxon>
        <taxon>Bacteroidota</taxon>
        <taxon>Sphingobacteriia</taxon>
        <taxon>Sphingobacteriales</taxon>
        <taxon>Sphingobacteriaceae</taxon>
        <taxon>Pedobacter</taxon>
    </lineage>
</organism>
<keyword evidence="7" id="KW-0802">TPR repeat</keyword>